<dbReference type="GO" id="GO:0005737">
    <property type="term" value="C:cytoplasm"/>
    <property type="evidence" value="ECO:0007669"/>
    <property type="project" value="UniProtKB-SubCell"/>
</dbReference>
<name>A0A9D1F4E7_9FIRM</name>
<dbReference type="GO" id="GO:0016151">
    <property type="term" value="F:nickel cation binding"/>
    <property type="evidence" value="ECO:0007669"/>
    <property type="project" value="UniProtKB-UniRule"/>
</dbReference>
<organism evidence="4 5">
    <name type="scientific">Candidatus Scybalocola faecigallinarum</name>
    <dbReference type="NCBI Taxonomy" id="2840941"/>
    <lineage>
        <taxon>Bacteria</taxon>
        <taxon>Bacillati</taxon>
        <taxon>Bacillota</taxon>
        <taxon>Clostridia</taxon>
        <taxon>Lachnospirales</taxon>
        <taxon>Lachnospiraceae</taxon>
        <taxon>Lachnospiraceae incertae sedis</taxon>
        <taxon>Candidatus Scybalocola (ex Gilroy et al. 2021)</taxon>
    </lineage>
</organism>
<proteinExistence type="inferred from homology"/>
<gene>
    <name evidence="3" type="primary">ureD</name>
    <name evidence="4" type="ORF">IAB46_06185</name>
</gene>
<dbReference type="Pfam" id="PF01774">
    <property type="entry name" value="UreD"/>
    <property type="match status" value="1"/>
</dbReference>
<dbReference type="InterPro" id="IPR002669">
    <property type="entry name" value="UreD"/>
</dbReference>
<comment type="caution">
    <text evidence="4">The sequence shown here is derived from an EMBL/GenBank/DDBJ whole genome shotgun (WGS) entry which is preliminary data.</text>
</comment>
<comment type="similarity">
    <text evidence="1 3">Belongs to the UreD family.</text>
</comment>
<dbReference type="PANTHER" id="PTHR33643">
    <property type="entry name" value="UREASE ACCESSORY PROTEIN D"/>
    <property type="match status" value="1"/>
</dbReference>
<comment type="function">
    <text evidence="3">Required for maturation of urease via the functional incorporation of the urease nickel metallocenter.</text>
</comment>
<accession>A0A9D1F4E7</accession>
<evidence type="ECO:0000256" key="1">
    <source>
        <dbReference type="ARBA" id="ARBA00007177"/>
    </source>
</evidence>
<dbReference type="AlphaFoldDB" id="A0A9D1F4E7"/>
<dbReference type="Proteomes" id="UP000823927">
    <property type="component" value="Unassembled WGS sequence"/>
</dbReference>
<protein>
    <recommendedName>
        <fullName evidence="3">Urease accessory protein UreD</fullName>
    </recommendedName>
</protein>
<evidence type="ECO:0000256" key="3">
    <source>
        <dbReference type="HAMAP-Rule" id="MF_01384"/>
    </source>
</evidence>
<reference evidence="4" key="2">
    <citation type="journal article" date="2021" name="PeerJ">
        <title>Extensive microbial diversity within the chicken gut microbiome revealed by metagenomics and culture.</title>
        <authorList>
            <person name="Gilroy R."/>
            <person name="Ravi A."/>
            <person name="Getino M."/>
            <person name="Pursley I."/>
            <person name="Horton D.L."/>
            <person name="Alikhan N.F."/>
            <person name="Baker D."/>
            <person name="Gharbi K."/>
            <person name="Hall N."/>
            <person name="Watson M."/>
            <person name="Adriaenssens E.M."/>
            <person name="Foster-Nyarko E."/>
            <person name="Jarju S."/>
            <person name="Secka A."/>
            <person name="Antonio M."/>
            <person name="Oren A."/>
            <person name="Chaudhuri R.R."/>
            <person name="La Ragione R."/>
            <person name="Hildebrand F."/>
            <person name="Pallen M.J."/>
        </authorList>
    </citation>
    <scope>NUCLEOTIDE SEQUENCE</scope>
    <source>
        <strain evidence="4">CHK178-757</strain>
    </source>
</reference>
<comment type="subunit">
    <text evidence="3">UreD, UreF and UreG form a complex that acts as a GTP-hydrolysis-dependent molecular chaperone, activating the urease apoprotein by helping to assemble the nickel containing metallocenter of UreC. The UreE protein probably delivers the nickel.</text>
</comment>
<evidence type="ECO:0000313" key="4">
    <source>
        <dbReference type="EMBL" id="HIS47139.1"/>
    </source>
</evidence>
<keyword evidence="2 3" id="KW-0143">Chaperone</keyword>
<dbReference type="EMBL" id="DVIT01000023">
    <property type="protein sequence ID" value="HIS47139.1"/>
    <property type="molecule type" value="Genomic_DNA"/>
</dbReference>
<keyword evidence="3" id="KW-0963">Cytoplasm</keyword>
<evidence type="ECO:0000313" key="5">
    <source>
        <dbReference type="Proteomes" id="UP000823927"/>
    </source>
</evidence>
<dbReference type="HAMAP" id="MF_01384">
    <property type="entry name" value="UreD"/>
    <property type="match status" value="1"/>
</dbReference>
<keyword evidence="3" id="KW-0996">Nickel insertion</keyword>
<sequence length="272" mass="30812">MSENPFGKLSRLLIRVCEKDGVTVSQDVFFTAPFKLMRPFPIEKGGLRYMQMAASAGIMEGDCQQLEFYIGNGAFLEFVSQSYEKIHKMKSGCATRKTMVTVEPEASFYFHPQPTIPFKDSAFENYMEIHLADITSHFRMSEILTCGRYARGERFAYRYYSNLVEVYRGNRMIYRDNTKYDPALLNMEGIGMYESYTHLANIFVSRPKDANAFKEYVKDILEAASDLALDGGQSGVEGSVTILSDGDLAVRIFGRRAQDLEKICGNIMALPD</sequence>
<comment type="subcellular location">
    <subcellularLocation>
        <location evidence="3">Cytoplasm</location>
    </subcellularLocation>
</comment>
<dbReference type="PANTHER" id="PTHR33643:SF1">
    <property type="entry name" value="UREASE ACCESSORY PROTEIN D"/>
    <property type="match status" value="1"/>
</dbReference>
<reference evidence="4" key="1">
    <citation type="submission" date="2020-10" db="EMBL/GenBank/DDBJ databases">
        <authorList>
            <person name="Gilroy R."/>
        </authorList>
    </citation>
    <scope>NUCLEOTIDE SEQUENCE</scope>
    <source>
        <strain evidence="4">CHK178-757</strain>
    </source>
</reference>
<evidence type="ECO:0000256" key="2">
    <source>
        <dbReference type="ARBA" id="ARBA00023186"/>
    </source>
</evidence>